<organism evidence="1 2">
    <name type="scientific">Smittium culicis</name>
    <dbReference type="NCBI Taxonomy" id="133412"/>
    <lineage>
        <taxon>Eukaryota</taxon>
        <taxon>Fungi</taxon>
        <taxon>Fungi incertae sedis</taxon>
        <taxon>Zoopagomycota</taxon>
        <taxon>Kickxellomycotina</taxon>
        <taxon>Harpellomycetes</taxon>
        <taxon>Harpellales</taxon>
        <taxon>Legeriomycetaceae</taxon>
        <taxon>Smittium</taxon>
    </lineage>
</organism>
<sequence>FEIEISNLKKPDETTRVKKEPELFQSSKKMNSEDIEFDRMLDTEYKEFTEDTAESEKIAQRLRMQSLKDYGKKLDFKPKSNESREKFYFRGKEVLWFTATVSKPEDVENFRKNMLAELGSTKSKITKVPGSNPELDQKKNREKFWLRFNPGARRR</sequence>
<protein>
    <submittedName>
        <fullName evidence="1">Uncharacterized protein</fullName>
    </submittedName>
</protein>
<dbReference type="EMBL" id="LSSN01005547">
    <property type="protein sequence ID" value="OMJ09183.1"/>
    <property type="molecule type" value="Genomic_DNA"/>
</dbReference>
<dbReference type="Proteomes" id="UP000187283">
    <property type="component" value="Unassembled WGS sequence"/>
</dbReference>
<keyword evidence="2" id="KW-1185">Reference proteome</keyword>
<comment type="caution">
    <text evidence="1">The sequence shown here is derived from an EMBL/GenBank/DDBJ whole genome shotgun (WGS) entry which is preliminary data.</text>
</comment>
<name>A0A1R1X3G8_9FUNG</name>
<dbReference type="OrthoDB" id="10404457at2759"/>
<evidence type="ECO:0000313" key="1">
    <source>
        <dbReference type="EMBL" id="OMJ09183.1"/>
    </source>
</evidence>
<gene>
    <name evidence="1" type="ORF">AYI70_g11068</name>
</gene>
<dbReference type="AlphaFoldDB" id="A0A1R1X3G8"/>
<evidence type="ECO:0000313" key="2">
    <source>
        <dbReference type="Proteomes" id="UP000187283"/>
    </source>
</evidence>
<accession>A0A1R1X3G8</accession>
<reference evidence="1 2" key="1">
    <citation type="submission" date="2017-01" db="EMBL/GenBank/DDBJ databases">
        <authorList>
            <person name="Mah S.A."/>
            <person name="Swanson W.J."/>
            <person name="Moy G.W."/>
            <person name="Vacquier V.D."/>
        </authorList>
    </citation>
    <scope>NUCLEOTIDE SEQUENCE [LARGE SCALE GENOMIC DNA]</scope>
    <source>
        <strain evidence="1 2">GSMNP</strain>
    </source>
</reference>
<proteinExistence type="predicted"/>
<feature type="non-terminal residue" evidence="1">
    <location>
        <position position="1"/>
    </location>
</feature>